<dbReference type="Proteomes" id="UP000006977">
    <property type="component" value="Unassembled WGS sequence"/>
</dbReference>
<feature type="transmembrane region" description="Helical" evidence="1">
    <location>
        <begin position="78"/>
        <end position="94"/>
    </location>
</feature>
<accession>J8DLR3</accession>
<dbReference type="GO" id="GO:0080120">
    <property type="term" value="P:CAAX-box protein maturation"/>
    <property type="evidence" value="ECO:0007669"/>
    <property type="project" value="UniProtKB-ARBA"/>
</dbReference>
<feature type="transmembrane region" description="Helical" evidence="1">
    <location>
        <begin position="37"/>
        <end position="57"/>
    </location>
</feature>
<keyword evidence="1" id="KW-0812">Transmembrane</keyword>
<gene>
    <name evidence="3" type="ORF">IGC_02279</name>
</gene>
<feature type="transmembrane region" description="Helical" evidence="1">
    <location>
        <begin position="214"/>
        <end position="231"/>
    </location>
</feature>
<evidence type="ECO:0000256" key="1">
    <source>
        <dbReference type="SAM" id="Phobius"/>
    </source>
</evidence>
<dbReference type="AlphaFoldDB" id="J8DLR3"/>
<evidence type="ECO:0000313" key="4">
    <source>
        <dbReference type="Proteomes" id="UP000006977"/>
    </source>
</evidence>
<feature type="domain" description="CAAX prenyl protease 2/Lysostaphin resistance protein A-like" evidence="2">
    <location>
        <begin position="105"/>
        <end position="203"/>
    </location>
</feature>
<reference evidence="3 4" key="1">
    <citation type="submission" date="2012-04" db="EMBL/GenBank/DDBJ databases">
        <title>The Genome Sequence of Bacillus cereus HuA4-10.</title>
        <authorList>
            <consortium name="The Broad Institute Genome Sequencing Platform"/>
            <consortium name="The Broad Institute Genome Sequencing Center for Infectious Disease"/>
            <person name="Feldgarden M."/>
            <person name="Van der Auwera G.A."/>
            <person name="Mahillon J."/>
            <person name="Duprez V."/>
            <person name="Timmery S."/>
            <person name="Mattelet C."/>
            <person name="Dierick K."/>
            <person name="Sun M."/>
            <person name="Yu Z."/>
            <person name="Zhu L."/>
            <person name="Hu X."/>
            <person name="Shank E.B."/>
            <person name="Swiecicka I."/>
            <person name="Hansen B.M."/>
            <person name="Andrup L."/>
            <person name="Young S.K."/>
            <person name="Zeng Q."/>
            <person name="Gargeya S."/>
            <person name="Fitzgerald M."/>
            <person name="Haas B."/>
            <person name="Abouelleil A."/>
            <person name="Alvarado L."/>
            <person name="Arachchi H.M."/>
            <person name="Berlin A."/>
            <person name="Chapman S.B."/>
            <person name="Goldberg J."/>
            <person name="Griggs A."/>
            <person name="Gujja S."/>
            <person name="Hansen M."/>
            <person name="Howarth C."/>
            <person name="Imamovic A."/>
            <person name="Larimer J."/>
            <person name="McCowen C."/>
            <person name="Montmayeur A."/>
            <person name="Murphy C."/>
            <person name="Neiman D."/>
            <person name="Pearson M."/>
            <person name="Priest M."/>
            <person name="Roberts A."/>
            <person name="Saif S."/>
            <person name="Shea T."/>
            <person name="Sisk P."/>
            <person name="Sykes S."/>
            <person name="Wortman J."/>
            <person name="Nusbaum C."/>
            <person name="Birren B."/>
        </authorList>
    </citation>
    <scope>NUCLEOTIDE SEQUENCE [LARGE SCALE GENOMIC DNA]</scope>
    <source>
        <strain evidence="3 4">HuA4-10</strain>
    </source>
</reference>
<evidence type="ECO:0000259" key="2">
    <source>
        <dbReference type="Pfam" id="PF02517"/>
    </source>
</evidence>
<dbReference type="PANTHER" id="PTHR36435">
    <property type="entry name" value="SLR1288 PROTEIN"/>
    <property type="match status" value="1"/>
</dbReference>
<sequence length="248" mass="28125">MKVNLNIALKIIGLEFLILVFYTLNGAYQTIAKPSSPVFQFIGLVPLAVGILLYLIIKNKWVYYFFDIKLNSSTKNNFLLSSPLVLVLLVILIGNKGLNTTSISDLIFMFIIQFCVVAFIEETFFRGFMLKMLFSKGMKKSVLISSFLFGITHLLQLVGGQSVEDTILQIVYAFLVGLVLSLLIVNRQSIIITITFHAFNNFLNFMGNVQGSSLFAYVIIAILFFYTIYLWKRAHKKECVRQDINLAV</sequence>
<proteinExistence type="predicted"/>
<organism evidence="3 4">
    <name type="scientific">Bacillus cereus HuA4-10</name>
    <dbReference type="NCBI Taxonomy" id="1053206"/>
    <lineage>
        <taxon>Bacteria</taxon>
        <taxon>Bacillati</taxon>
        <taxon>Bacillota</taxon>
        <taxon>Bacilli</taxon>
        <taxon>Bacillales</taxon>
        <taxon>Bacillaceae</taxon>
        <taxon>Bacillus</taxon>
        <taxon>Bacillus cereus group</taxon>
    </lineage>
</organism>
<dbReference type="EMBL" id="AHEA01000019">
    <property type="protein sequence ID" value="EJQ80267.1"/>
    <property type="molecule type" value="Genomic_DNA"/>
</dbReference>
<feature type="transmembrane region" description="Helical" evidence="1">
    <location>
        <begin position="7"/>
        <end position="25"/>
    </location>
</feature>
<feature type="transmembrane region" description="Helical" evidence="1">
    <location>
        <begin position="106"/>
        <end position="129"/>
    </location>
</feature>
<feature type="transmembrane region" description="Helical" evidence="1">
    <location>
        <begin position="190"/>
        <end position="208"/>
    </location>
</feature>
<keyword evidence="1" id="KW-0472">Membrane</keyword>
<keyword evidence="1" id="KW-1133">Transmembrane helix</keyword>
<protein>
    <recommendedName>
        <fullName evidence="2">CAAX prenyl protease 2/Lysostaphin resistance protein A-like domain-containing protein</fullName>
    </recommendedName>
</protein>
<dbReference type="PATRIC" id="fig|1053206.3.peg.2313"/>
<name>J8DLR3_BACCE</name>
<dbReference type="InterPro" id="IPR052710">
    <property type="entry name" value="CAAX_protease"/>
</dbReference>
<feature type="transmembrane region" description="Helical" evidence="1">
    <location>
        <begin position="141"/>
        <end position="160"/>
    </location>
</feature>
<feature type="transmembrane region" description="Helical" evidence="1">
    <location>
        <begin position="166"/>
        <end position="185"/>
    </location>
</feature>
<dbReference type="RefSeq" id="WP_002146671.1">
    <property type="nucleotide sequence ID" value="NZ_JH792148.1"/>
</dbReference>
<evidence type="ECO:0000313" key="3">
    <source>
        <dbReference type="EMBL" id="EJQ80267.1"/>
    </source>
</evidence>
<dbReference type="PANTHER" id="PTHR36435:SF1">
    <property type="entry name" value="CAAX AMINO TERMINAL PROTEASE FAMILY PROTEIN"/>
    <property type="match status" value="1"/>
</dbReference>
<dbReference type="GO" id="GO:0004175">
    <property type="term" value="F:endopeptidase activity"/>
    <property type="evidence" value="ECO:0007669"/>
    <property type="project" value="UniProtKB-ARBA"/>
</dbReference>
<comment type="caution">
    <text evidence="3">The sequence shown here is derived from an EMBL/GenBank/DDBJ whole genome shotgun (WGS) entry which is preliminary data.</text>
</comment>
<dbReference type="HOGENOM" id="CLU_093151_1_0_9"/>
<dbReference type="InterPro" id="IPR003675">
    <property type="entry name" value="Rce1/LyrA-like_dom"/>
</dbReference>
<dbReference type="Pfam" id="PF02517">
    <property type="entry name" value="Rce1-like"/>
    <property type="match status" value="1"/>
</dbReference>